<dbReference type="OrthoDB" id="185373at2759"/>
<reference evidence="6" key="1">
    <citation type="journal article" date="2013" name="Science">
        <title>The Amborella genome and the evolution of flowering plants.</title>
        <authorList>
            <consortium name="Amborella Genome Project"/>
        </authorList>
    </citation>
    <scope>NUCLEOTIDE SEQUENCE [LARGE SCALE GENOMIC DNA]</scope>
</reference>
<accession>W1PMS8</accession>
<dbReference type="eggNOG" id="KOG4197">
    <property type="taxonomic scope" value="Eukaryota"/>
</dbReference>
<dbReference type="GO" id="GO:0003729">
    <property type="term" value="F:mRNA binding"/>
    <property type="evidence" value="ECO:0000318"/>
    <property type="project" value="GO_Central"/>
</dbReference>
<proteinExistence type="inferred from homology"/>
<evidence type="ECO:0000313" key="5">
    <source>
        <dbReference type="EMBL" id="ERN09011.1"/>
    </source>
</evidence>
<feature type="region of interest" description="Disordered" evidence="4">
    <location>
        <begin position="17"/>
        <end position="50"/>
    </location>
</feature>
<gene>
    <name evidence="5" type="ORF">AMTR_s00153p00079500</name>
</gene>
<feature type="repeat" description="PPR" evidence="3">
    <location>
        <begin position="205"/>
        <end position="239"/>
    </location>
</feature>
<dbReference type="PROSITE" id="PS51375">
    <property type="entry name" value="PPR"/>
    <property type="match status" value="4"/>
</dbReference>
<dbReference type="PANTHER" id="PTHR47939">
    <property type="entry name" value="MEMBRANE-ASSOCIATED SALT-INDUCIBLE PROTEIN-LIKE"/>
    <property type="match status" value="1"/>
</dbReference>
<dbReference type="InterPro" id="IPR050667">
    <property type="entry name" value="PPR-containing_protein"/>
</dbReference>
<dbReference type="Pfam" id="PF13041">
    <property type="entry name" value="PPR_2"/>
    <property type="match status" value="1"/>
</dbReference>
<evidence type="ECO:0000256" key="1">
    <source>
        <dbReference type="ARBA" id="ARBA00007626"/>
    </source>
</evidence>
<organism evidence="5 6">
    <name type="scientific">Amborella trichopoda</name>
    <dbReference type="NCBI Taxonomy" id="13333"/>
    <lineage>
        <taxon>Eukaryota</taxon>
        <taxon>Viridiplantae</taxon>
        <taxon>Streptophyta</taxon>
        <taxon>Embryophyta</taxon>
        <taxon>Tracheophyta</taxon>
        <taxon>Spermatophyta</taxon>
        <taxon>Magnoliopsida</taxon>
        <taxon>Amborellales</taxon>
        <taxon>Amborellaceae</taxon>
        <taxon>Amborella</taxon>
    </lineage>
</organism>
<feature type="repeat" description="PPR" evidence="3">
    <location>
        <begin position="275"/>
        <end position="309"/>
    </location>
</feature>
<comment type="similarity">
    <text evidence="1">Belongs to the PPR family. P subfamily.</text>
</comment>
<evidence type="ECO:0000256" key="2">
    <source>
        <dbReference type="ARBA" id="ARBA00022737"/>
    </source>
</evidence>
<sequence>MPPRLLPCLRSLSLTSRLHTQTIPRNPNTSKPPLTTKNPNPNSNHDPPSTISHLLHLLTHQSNSLYSLSPLSPALANSISALPNPSSTALPFFRWATVTAPKPTSALYDALVLLAVRSNHPASLVFLLVERFRHGCFNTSETFQFINQNSPISLQTLIQTIALITKGTARKNAFNALVAALCKAGNIGDARHVIDEMLENSHGADVCTFHPLISIFSRMREKEKVEELFDLMRGRGINIDVACYNFLLSSLCYEGKLDEAAELLGQMGQEKIKGDSRTYDALVFGACKVGKLDGAIDLINTMRGEGITVLYCTYHHVISGFLRAGSFEDALGFASSIENEGAAIENLELLGRRCVKGKMVAEASMVAREMKSRGFEVGEKLRRYVEEMATVSHAHC</sequence>
<dbReference type="InterPro" id="IPR011990">
    <property type="entry name" value="TPR-like_helical_dom_sf"/>
</dbReference>
<dbReference type="PANTHER" id="PTHR47939:SF13">
    <property type="entry name" value="OS03G0201400 PROTEIN"/>
    <property type="match status" value="1"/>
</dbReference>
<name>W1PMS8_AMBTC</name>
<dbReference type="STRING" id="13333.W1PMS8"/>
<dbReference type="EMBL" id="KI393119">
    <property type="protein sequence ID" value="ERN09011.1"/>
    <property type="molecule type" value="Genomic_DNA"/>
</dbReference>
<evidence type="ECO:0008006" key="7">
    <source>
        <dbReference type="Google" id="ProtNLM"/>
    </source>
</evidence>
<keyword evidence="6" id="KW-1185">Reference proteome</keyword>
<dbReference type="NCBIfam" id="TIGR00756">
    <property type="entry name" value="PPR"/>
    <property type="match status" value="4"/>
</dbReference>
<keyword evidence="2" id="KW-0677">Repeat</keyword>
<dbReference type="Proteomes" id="UP000017836">
    <property type="component" value="Unassembled WGS sequence"/>
</dbReference>
<evidence type="ECO:0000313" key="6">
    <source>
        <dbReference type="Proteomes" id="UP000017836"/>
    </source>
</evidence>
<dbReference type="InterPro" id="IPR002885">
    <property type="entry name" value="PPR_rpt"/>
</dbReference>
<evidence type="ECO:0000256" key="4">
    <source>
        <dbReference type="SAM" id="MobiDB-lite"/>
    </source>
</evidence>
<feature type="repeat" description="PPR" evidence="3">
    <location>
        <begin position="170"/>
        <end position="204"/>
    </location>
</feature>
<dbReference type="HOGENOM" id="CLU_832474_0_0_1"/>
<feature type="repeat" description="PPR" evidence="3">
    <location>
        <begin position="240"/>
        <end position="274"/>
    </location>
</feature>
<dbReference type="Pfam" id="PF01535">
    <property type="entry name" value="PPR"/>
    <property type="match status" value="3"/>
</dbReference>
<dbReference type="Gramene" id="ERN09011">
    <property type="protein sequence ID" value="ERN09011"/>
    <property type="gene ID" value="AMTR_s00153p00079500"/>
</dbReference>
<dbReference type="Gene3D" id="1.25.40.10">
    <property type="entry name" value="Tetratricopeptide repeat domain"/>
    <property type="match status" value="2"/>
</dbReference>
<protein>
    <recommendedName>
        <fullName evidence="7">Pentacotripeptide-repeat region of PRORP domain-containing protein</fullName>
    </recommendedName>
</protein>
<dbReference type="KEGG" id="atr:18437149"/>
<evidence type="ECO:0000256" key="3">
    <source>
        <dbReference type="PROSITE-ProRule" id="PRU00708"/>
    </source>
</evidence>
<feature type="compositionally biased region" description="Low complexity" evidence="4">
    <location>
        <begin position="26"/>
        <end position="50"/>
    </location>
</feature>
<dbReference type="AlphaFoldDB" id="W1PMS8"/>
<dbReference type="OMA" id="YTRRHAY"/>